<reference evidence="7" key="1">
    <citation type="submission" date="2013-07" db="EMBL/GenBank/DDBJ databases">
        <authorList>
            <person name="McIlroy S."/>
        </authorList>
    </citation>
    <scope>NUCLEOTIDE SEQUENCE [LARGE SCALE GENOMIC DNA]</scope>
    <source>
        <strain evidence="7">Run_A_D11</strain>
    </source>
</reference>
<evidence type="ECO:0000256" key="6">
    <source>
        <dbReference type="ARBA" id="ARBA00048807"/>
    </source>
</evidence>
<dbReference type="AlphaFoldDB" id="W6M9B9"/>
<dbReference type="EMBL" id="CBTJ020000054">
    <property type="protein sequence ID" value="CDI03204.1"/>
    <property type="molecule type" value="Genomic_DNA"/>
</dbReference>
<dbReference type="InterPro" id="IPR038418">
    <property type="entry name" value="6-PTP_synth/QueD_sf"/>
</dbReference>
<dbReference type="UniPathway" id="UPA00391"/>
<evidence type="ECO:0000313" key="7">
    <source>
        <dbReference type="EMBL" id="CDI03204.1"/>
    </source>
</evidence>
<evidence type="ECO:0000256" key="5">
    <source>
        <dbReference type="ARBA" id="ARBA00031449"/>
    </source>
</evidence>
<protein>
    <recommendedName>
        <fullName evidence="4">6-carboxy-5,6,7,8-tetrahydropterin synthase</fullName>
        <ecNumber evidence="3">4.1.2.50</ecNumber>
    </recommendedName>
    <alternativeName>
        <fullName evidence="5">Queuosine biosynthesis protein QueD</fullName>
    </alternativeName>
</protein>
<sequence>MAVGRNRLHSNKRFAARYNKTVCNLGGAIRRFNGGDNMTGHDQRSWKLHIRKDNLKFSAAHMTVFPDGSKESLHGHNYEVTLEVELTAPTLAQMLSYAAFKQALRSVCDSWDEKVLLAGANPWFILLPGPEGEYNFRLCGKRYVLPMDEVAILDVDNITVENLTQLFFERFWHVLTQDQAVSWRERILAARLRIDESRGQGATYSVRFNR</sequence>
<dbReference type="EC" id="4.1.2.50" evidence="3"/>
<reference evidence="7" key="2">
    <citation type="submission" date="2014-03" db="EMBL/GenBank/DDBJ databases">
        <title>Candidatus Competibacter-lineage genomes retrieved from metagenomes reveal functional metabolic diversity.</title>
        <authorList>
            <person name="McIlroy S.J."/>
            <person name="Albertsen M."/>
            <person name="Andresen E.K."/>
            <person name="Saunders A.M."/>
            <person name="Kristiansen R."/>
            <person name="Stokholm-Bjerregaard M."/>
            <person name="Nielsen K.L."/>
            <person name="Nielsen P.H."/>
        </authorList>
    </citation>
    <scope>NUCLEOTIDE SEQUENCE</scope>
    <source>
        <strain evidence="7">Run_A_D11</strain>
    </source>
</reference>
<comment type="similarity">
    <text evidence="2">Belongs to the PTPS family. QueD subfamily.</text>
</comment>
<dbReference type="Gene3D" id="3.30.479.10">
    <property type="entry name" value="6-pyruvoyl tetrahydropterin synthase/QueD"/>
    <property type="match status" value="1"/>
</dbReference>
<evidence type="ECO:0000256" key="3">
    <source>
        <dbReference type="ARBA" id="ARBA00012982"/>
    </source>
</evidence>
<keyword evidence="8" id="KW-1185">Reference proteome</keyword>
<accession>W6M9B9</accession>
<organism evidence="7 8">
    <name type="scientific">Candidatus Competibacter denitrificans Run_A_D11</name>
    <dbReference type="NCBI Taxonomy" id="1400863"/>
    <lineage>
        <taxon>Bacteria</taxon>
        <taxon>Pseudomonadati</taxon>
        <taxon>Pseudomonadota</taxon>
        <taxon>Gammaproteobacteria</taxon>
        <taxon>Candidatus Competibacteraceae</taxon>
        <taxon>Candidatus Competibacter</taxon>
    </lineage>
</organism>
<name>W6M9B9_9GAMM</name>
<gene>
    <name evidence="7" type="ORF">BN873_460008</name>
</gene>
<evidence type="ECO:0000256" key="1">
    <source>
        <dbReference type="ARBA" id="ARBA00005061"/>
    </source>
</evidence>
<evidence type="ECO:0000256" key="4">
    <source>
        <dbReference type="ARBA" id="ARBA00018141"/>
    </source>
</evidence>
<proteinExistence type="inferred from homology"/>
<comment type="caution">
    <text evidence="7">The sequence shown here is derived from an EMBL/GenBank/DDBJ whole genome shotgun (WGS) entry which is preliminary data.</text>
</comment>
<dbReference type="STRING" id="1400863.BN873_460008"/>
<dbReference type="SUPFAM" id="SSF55620">
    <property type="entry name" value="Tetrahydrobiopterin biosynthesis enzymes-like"/>
    <property type="match status" value="1"/>
</dbReference>
<dbReference type="InterPro" id="IPR007115">
    <property type="entry name" value="6-PTP_synth/QueD"/>
</dbReference>
<evidence type="ECO:0000256" key="2">
    <source>
        <dbReference type="ARBA" id="ARBA00008900"/>
    </source>
</evidence>
<dbReference type="GO" id="GO:0070497">
    <property type="term" value="F:6-carboxytetrahydropterin synthase activity"/>
    <property type="evidence" value="ECO:0007669"/>
    <property type="project" value="UniProtKB-EC"/>
</dbReference>
<comment type="pathway">
    <text evidence="1">Purine metabolism; 7-cyano-7-deazaguanine biosynthesis.</text>
</comment>
<dbReference type="Pfam" id="PF01242">
    <property type="entry name" value="PTPS"/>
    <property type="match status" value="1"/>
</dbReference>
<evidence type="ECO:0000313" key="8">
    <source>
        <dbReference type="Proteomes" id="UP000035760"/>
    </source>
</evidence>
<dbReference type="OrthoDB" id="9804698at2"/>
<dbReference type="Proteomes" id="UP000035760">
    <property type="component" value="Unassembled WGS sequence"/>
</dbReference>
<comment type="catalytic activity">
    <reaction evidence="6">
        <text>7,8-dihydroneopterin 3'-triphosphate + H2O = 6-carboxy-5,6,7,8-tetrahydropterin + triphosphate + acetaldehyde + 2 H(+)</text>
        <dbReference type="Rhea" id="RHEA:27966"/>
        <dbReference type="ChEBI" id="CHEBI:15343"/>
        <dbReference type="ChEBI" id="CHEBI:15377"/>
        <dbReference type="ChEBI" id="CHEBI:15378"/>
        <dbReference type="ChEBI" id="CHEBI:18036"/>
        <dbReference type="ChEBI" id="CHEBI:58462"/>
        <dbReference type="ChEBI" id="CHEBI:61032"/>
        <dbReference type="EC" id="4.1.2.50"/>
    </reaction>
</comment>